<reference evidence="2 3" key="1">
    <citation type="submission" date="2023-11" db="EMBL/GenBank/DDBJ databases">
        <title>Draft genome sequence and annotation of the polyextremotolerant black yeast-like fungus Aureobasidium pullulans NRRL 62042.</title>
        <authorList>
            <person name="Dielentheis-Frenken M.R.E."/>
            <person name="Wibberg D."/>
            <person name="Blank L.M."/>
            <person name="Tiso T."/>
        </authorList>
    </citation>
    <scope>NUCLEOTIDE SEQUENCE [LARGE SCALE GENOMIC DNA]</scope>
    <source>
        <strain evidence="2 3">NRRL 62042</strain>
    </source>
</reference>
<feature type="compositionally biased region" description="Basic and acidic residues" evidence="1">
    <location>
        <begin position="368"/>
        <end position="394"/>
    </location>
</feature>
<comment type="caution">
    <text evidence="2">The sequence shown here is derived from an EMBL/GenBank/DDBJ whole genome shotgun (WGS) entry which is preliminary data.</text>
</comment>
<gene>
    <name evidence="2" type="ORF">QM012_003072</name>
</gene>
<evidence type="ECO:0000256" key="1">
    <source>
        <dbReference type="SAM" id="MobiDB-lite"/>
    </source>
</evidence>
<dbReference type="Proteomes" id="UP001341245">
    <property type="component" value="Unassembled WGS sequence"/>
</dbReference>
<protein>
    <submittedName>
        <fullName evidence="2">Uncharacterized protein</fullName>
    </submittedName>
</protein>
<feature type="region of interest" description="Disordered" evidence="1">
    <location>
        <begin position="350"/>
        <end position="394"/>
    </location>
</feature>
<feature type="compositionally biased region" description="Basic and acidic residues" evidence="1">
    <location>
        <begin position="127"/>
        <end position="143"/>
    </location>
</feature>
<feature type="compositionally biased region" description="Polar residues" evidence="1">
    <location>
        <begin position="309"/>
        <end position="323"/>
    </location>
</feature>
<feature type="compositionally biased region" description="Basic and acidic residues" evidence="1">
    <location>
        <begin position="152"/>
        <end position="165"/>
    </location>
</feature>
<name>A0ABR0T9C9_AURPU</name>
<evidence type="ECO:0000313" key="3">
    <source>
        <dbReference type="Proteomes" id="UP001341245"/>
    </source>
</evidence>
<evidence type="ECO:0000313" key="2">
    <source>
        <dbReference type="EMBL" id="KAK6000989.1"/>
    </source>
</evidence>
<feature type="region of interest" description="Disordered" evidence="1">
    <location>
        <begin position="534"/>
        <end position="559"/>
    </location>
</feature>
<feature type="region of interest" description="Disordered" evidence="1">
    <location>
        <begin position="118"/>
        <end position="175"/>
    </location>
</feature>
<dbReference type="EMBL" id="JASGXD010000015">
    <property type="protein sequence ID" value="KAK6000989.1"/>
    <property type="molecule type" value="Genomic_DNA"/>
</dbReference>
<feature type="region of interest" description="Disordered" evidence="1">
    <location>
        <begin position="286"/>
        <end position="335"/>
    </location>
</feature>
<proteinExistence type="predicted"/>
<feature type="compositionally biased region" description="Basic and acidic residues" evidence="1">
    <location>
        <begin position="288"/>
        <end position="302"/>
    </location>
</feature>
<keyword evidence="3" id="KW-1185">Reference proteome</keyword>
<organism evidence="2 3">
    <name type="scientific">Aureobasidium pullulans</name>
    <name type="common">Black yeast</name>
    <name type="synonym">Pullularia pullulans</name>
    <dbReference type="NCBI Taxonomy" id="5580"/>
    <lineage>
        <taxon>Eukaryota</taxon>
        <taxon>Fungi</taxon>
        <taxon>Dikarya</taxon>
        <taxon>Ascomycota</taxon>
        <taxon>Pezizomycotina</taxon>
        <taxon>Dothideomycetes</taxon>
        <taxon>Dothideomycetidae</taxon>
        <taxon>Dothideales</taxon>
        <taxon>Saccotheciaceae</taxon>
        <taxon>Aureobasidium</taxon>
    </lineage>
</organism>
<accession>A0ABR0T9C9</accession>
<sequence length="559" mass="61950">MSGINWSAHFNRLVDWIDDGEFARAESHLQLLRGLSTPLPPYYGIRCIILIAHCVEDRALAKNLAWQADVSLHHWYMTRPAETTTASGRRAMDKLLRQLDKLDEKLFADQTVDDDYPGILVQNPGKSSKEEKETTAKVEERDSSTTNCKICSEQKRTSQHTDGKKTALARSTKLEREQEDDDFTFFLRRKVISKESKASNQEPPPSRFVIRSFLPLHHCYQDSPADRPAFSSSDKGSGCAICGNINIYNVRQARTARDLAESASKELNLAAGSALQHRQFFMFGTLEDTPRQAERKNEDITRSDAAPVDSTSSIHPHPQSHNKTPVIRGPSHSDPVQIQDRKIAVPGPSISHVEQSEDPKVSQQALPKPEKVEIVPEDVPKEPSSDRDASDCNGKEMNVSELLHSSVPEQSLKWKSPSSRKVMLRASVRSSRSRPRSLFDHTTPASAQIADVSFQAEAPRSASRLMLSVLQPALTRSSSTPLLSTPQNARSIQKNDQGAAQISLRSPLVNGFRGSLNDARDSVRDALRKSTLARSLTQRGKRRPDLTAGSVVGDGSQEG</sequence>